<dbReference type="Proteomes" id="UP000185944">
    <property type="component" value="Unassembled WGS sequence"/>
</dbReference>
<dbReference type="PANTHER" id="PTHR10997">
    <property type="entry name" value="IMPORTIN-7, 8, 11"/>
    <property type="match status" value="1"/>
</dbReference>
<dbReference type="InterPro" id="IPR011989">
    <property type="entry name" value="ARM-like"/>
</dbReference>
<evidence type="ECO:0000313" key="6">
    <source>
        <dbReference type="Proteomes" id="UP000185944"/>
    </source>
</evidence>
<dbReference type="Pfam" id="PF03810">
    <property type="entry name" value="IBN_N"/>
    <property type="match status" value="1"/>
</dbReference>
<comment type="subcellular location">
    <subcellularLocation>
        <location evidence="1">Nucleus</location>
    </subcellularLocation>
</comment>
<comment type="caution">
    <text evidence="5">The sequence shown here is derived from an EMBL/GenBank/DDBJ whole genome shotgun (WGS) entry which is preliminary data.</text>
</comment>
<dbReference type="InterPro" id="IPR016024">
    <property type="entry name" value="ARM-type_fold"/>
</dbReference>
<keyword evidence="2" id="KW-0813">Transport</keyword>
<feature type="domain" description="Importin N-terminal" evidence="4">
    <location>
        <begin position="27"/>
        <end position="73"/>
    </location>
</feature>
<accession>A0A177ECQ0</accession>
<dbReference type="AlphaFoldDB" id="A0A177ECQ0"/>
<dbReference type="OrthoDB" id="760868at2759"/>
<dbReference type="InterPro" id="IPR001494">
    <property type="entry name" value="Importin-beta_N"/>
</dbReference>
<proteinExistence type="predicted"/>
<dbReference type="RefSeq" id="XP_067543980.1">
    <property type="nucleotide sequence ID" value="XM_067688792.1"/>
</dbReference>
<name>A0A177ECQ0_9MICR</name>
<dbReference type="GO" id="GO:0005635">
    <property type="term" value="C:nuclear envelope"/>
    <property type="evidence" value="ECO:0007669"/>
    <property type="project" value="TreeGrafter"/>
</dbReference>
<dbReference type="GO" id="GO:0006606">
    <property type="term" value="P:protein import into nucleus"/>
    <property type="evidence" value="ECO:0007669"/>
    <property type="project" value="TreeGrafter"/>
</dbReference>
<evidence type="ECO:0000313" key="5">
    <source>
        <dbReference type="EMBL" id="OAG29301.1"/>
    </source>
</evidence>
<dbReference type="STRING" id="1805483.A0A177ECQ0"/>
<gene>
    <name evidence="5" type="ORF">NEDG_01374</name>
</gene>
<evidence type="ECO:0000259" key="4">
    <source>
        <dbReference type="PROSITE" id="PS50166"/>
    </source>
</evidence>
<dbReference type="GO" id="GO:0031267">
    <property type="term" value="F:small GTPase binding"/>
    <property type="evidence" value="ECO:0007669"/>
    <property type="project" value="InterPro"/>
</dbReference>
<keyword evidence="3" id="KW-0539">Nucleus</keyword>
<dbReference type="Gene3D" id="1.25.10.10">
    <property type="entry name" value="Leucine-rich Repeat Variant"/>
    <property type="match status" value="1"/>
</dbReference>
<keyword evidence="6" id="KW-1185">Reference proteome</keyword>
<dbReference type="GO" id="GO:0005829">
    <property type="term" value="C:cytosol"/>
    <property type="evidence" value="ECO:0007669"/>
    <property type="project" value="TreeGrafter"/>
</dbReference>
<evidence type="ECO:0000256" key="3">
    <source>
        <dbReference type="ARBA" id="ARBA00023242"/>
    </source>
</evidence>
<sequence length="907" mass="101453">MTAKQEINLRDSVLMTLQPDIEMKKKGEKHLETLSSAPGYLFALLQLSGSDEDPSVRMVTAVYFRRYLEKSWSTEDFPKDYLIEHFPSFLLAATKESERQLYSALEFILKQEDAEKWAPIIMAFERLIRADEPSSITTGLKIGNKLTVGFIDGYRSEKVFETFLDGSGIVVAEIGAKAIESRNFEVASLALKILSHASESYIVPNVFKQPVFIQNVVTLAALGSDPASGHTSLIKWSLVVVNNLMKKTRKKKEAPHFDCLTREPMLSAMYSRAIALLRICRERDDPQTTKIEKEALTYLKCLTYKKEGWAVIKRDSPLIISHFIIPALSFNEELESIWEDSQIEFMRHQEARYTHSPDTVASELFFEMCKNSKDEPETLSMFANLILSTTAAYSVAPSEETAKGCYGGLALFKTAAKYLKNVETVLTTVVSYLNAPHAIVKYMAFSTVQHFSYYKKLPEVVLDLFLPALESPDIAVVVEAILCLPQLLEVDAHKKKLKMHIPAFLKMILELSNKVQIEALATALEDVIVLCQEEALGIAPAIAEAISTSVLQLLQEGDGEEQPEEKYGVIDGYIRTIVTLIESLESSPESILAIVRATKPMVITIASTYTDFIIDVFPIVIATSYALKNVDSMYDILEAILKLSPEDLVVYASEVSGVLDNFITYGKEGILAYLGTILQMVGGMLEGYTSDYDHPYICRVLESIILNTSTMLGDKLPELLRTVISMALKNKDTFEMPSAIVAAIEIVLNAFIVSPATTLVIVREMGEMHYVVKGLSAHYKRFERVHDLKLLLLFSGVVLSQGAASTPEELSPELVVTLFHYALTRFPEALAYRESLKSGDAEYDEEYYDREYLDEDPSFETPLDAIDPYEYAQTVCSFQPGTLISSVWGNLSEDMRAQILSTAQNKK</sequence>
<dbReference type="VEuPathDB" id="MicrosporidiaDB:NEDG_01374"/>
<evidence type="ECO:0000256" key="1">
    <source>
        <dbReference type="ARBA" id="ARBA00004123"/>
    </source>
</evidence>
<dbReference type="EMBL" id="LTDL01000041">
    <property type="protein sequence ID" value="OAG29301.1"/>
    <property type="molecule type" value="Genomic_DNA"/>
</dbReference>
<organism evidence="5 6">
    <name type="scientific">Nematocida displodere</name>
    <dbReference type="NCBI Taxonomy" id="1805483"/>
    <lineage>
        <taxon>Eukaryota</taxon>
        <taxon>Fungi</taxon>
        <taxon>Fungi incertae sedis</taxon>
        <taxon>Microsporidia</taxon>
        <taxon>Nematocida</taxon>
    </lineage>
</organism>
<protein>
    <recommendedName>
        <fullName evidence="4">Importin N-terminal domain-containing protein</fullName>
    </recommendedName>
</protein>
<reference evidence="5 6" key="1">
    <citation type="submission" date="2016-02" db="EMBL/GenBank/DDBJ databases">
        <title>Discovery of a natural microsporidian pathogen with a broad tissue tropism in Caenorhabditis elegans.</title>
        <authorList>
            <person name="Luallen R.J."/>
            <person name="Reinke A.W."/>
            <person name="Tong L."/>
            <person name="Botts M.R."/>
            <person name="Felix M.-A."/>
            <person name="Troemel E.R."/>
        </authorList>
    </citation>
    <scope>NUCLEOTIDE SEQUENCE [LARGE SCALE GENOMIC DNA]</scope>
    <source>
        <strain evidence="5 6">JUm2807</strain>
    </source>
</reference>
<dbReference type="GeneID" id="93647724"/>
<dbReference type="SUPFAM" id="SSF48371">
    <property type="entry name" value="ARM repeat"/>
    <property type="match status" value="1"/>
</dbReference>
<evidence type="ECO:0000256" key="2">
    <source>
        <dbReference type="ARBA" id="ARBA00022448"/>
    </source>
</evidence>
<dbReference type="PROSITE" id="PS50166">
    <property type="entry name" value="IMPORTIN_B_NT"/>
    <property type="match status" value="1"/>
</dbReference>